<evidence type="ECO:0000313" key="3">
    <source>
        <dbReference type="Proteomes" id="UP000789405"/>
    </source>
</evidence>
<name>A0A9N9DSY9_9GLOM</name>
<organism evidence="2 3">
    <name type="scientific">Dentiscutata erythropus</name>
    <dbReference type="NCBI Taxonomy" id="1348616"/>
    <lineage>
        <taxon>Eukaryota</taxon>
        <taxon>Fungi</taxon>
        <taxon>Fungi incertae sedis</taxon>
        <taxon>Mucoromycota</taxon>
        <taxon>Glomeromycotina</taxon>
        <taxon>Glomeromycetes</taxon>
        <taxon>Diversisporales</taxon>
        <taxon>Gigasporaceae</taxon>
        <taxon>Dentiscutata</taxon>
    </lineage>
</organism>
<dbReference type="AlphaFoldDB" id="A0A9N9DSY9"/>
<reference evidence="2" key="1">
    <citation type="submission" date="2021-06" db="EMBL/GenBank/DDBJ databases">
        <authorList>
            <person name="Kallberg Y."/>
            <person name="Tangrot J."/>
            <person name="Rosling A."/>
        </authorList>
    </citation>
    <scope>NUCLEOTIDE SEQUENCE</scope>
    <source>
        <strain evidence="2">MA453B</strain>
    </source>
</reference>
<dbReference type="EMBL" id="CAJVPY010005586">
    <property type="protein sequence ID" value="CAG8646277.1"/>
    <property type="molecule type" value="Genomic_DNA"/>
</dbReference>
<feature type="domain" description="DUF6826" evidence="1">
    <location>
        <begin position="134"/>
        <end position="228"/>
    </location>
</feature>
<dbReference type="OrthoDB" id="2444529at2759"/>
<gene>
    <name evidence="2" type="ORF">DERYTH_LOCUS9933</name>
</gene>
<accession>A0A9N9DSY9</accession>
<dbReference type="Proteomes" id="UP000789405">
    <property type="component" value="Unassembled WGS sequence"/>
</dbReference>
<proteinExistence type="predicted"/>
<evidence type="ECO:0000259" key="1">
    <source>
        <dbReference type="Pfam" id="PF20713"/>
    </source>
</evidence>
<feature type="non-terminal residue" evidence="2">
    <location>
        <position position="1"/>
    </location>
</feature>
<sequence>LEEDSPKREITKKAKDLIKSSTNDIKQVEKLWRFISKIPLQEITNTTPTSSEVIPSSKKRKTMPLAECLTNYYRFMYEWCAEYSVSRSEVYKEVEFEAAKESELLHQPIKTLKLPSLVEDYIESEPRPTNKATEENVQSWFNGLMEASSTEWRTAVAVDTHLNAYLGGYMPDISIFDCEDSEDGAFIATYARTTLEIKKQKKVSGLTDEDKGQLLDYIYILVKEQPSRQLFSAFLSDGVFFYVVTYNRENHIYKELNLSFKKGIILFCCCDEQYCMYTNTRKNEGVTYSIFNLINSAMLFDQDISIRLSLLTRDYFYNIVAKDLRCVPVAKCKDILPLNHETDLVTW</sequence>
<comment type="caution">
    <text evidence="2">The sequence shown here is derived from an EMBL/GenBank/DDBJ whole genome shotgun (WGS) entry which is preliminary data.</text>
</comment>
<dbReference type="Pfam" id="PF20713">
    <property type="entry name" value="DUF6826"/>
    <property type="match status" value="1"/>
</dbReference>
<keyword evidence="3" id="KW-1185">Reference proteome</keyword>
<evidence type="ECO:0000313" key="2">
    <source>
        <dbReference type="EMBL" id="CAG8646277.1"/>
    </source>
</evidence>
<dbReference type="InterPro" id="IPR049229">
    <property type="entry name" value="DUF6826"/>
</dbReference>
<protein>
    <submittedName>
        <fullName evidence="2">2821_t:CDS:1</fullName>
    </submittedName>
</protein>